<evidence type="ECO:0000313" key="3">
    <source>
        <dbReference type="EnsemblMetazoa" id="RPRC012518-PA"/>
    </source>
</evidence>
<dbReference type="GO" id="GO:0008093">
    <property type="term" value="F:cytoskeletal anchor activity"/>
    <property type="evidence" value="ECO:0007669"/>
    <property type="project" value="InterPro"/>
</dbReference>
<organism evidence="3 4">
    <name type="scientific">Rhodnius prolixus</name>
    <name type="common">Triatomid bug</name>
    <dbReference type="NCBI Taxonomy" id="13249"/>
    <lineage>
        <taxon>Eukaryota</taxon>
        <taxon>Metazoa</taxon>
        <taxon>Ecdysozoa</taxon>
        <taxon>Arthropoda</taxon>
        <taxon>Hexapoda</taxon>
        <taxon>Insecta</taxon>
        <taxon>Pterygota</taxon>
        <taxon>Neoptera</taxon>
        <taxon>Paraneoptera</taxon>
        <taxon>Hemiptera</taxon>
        <taxon>Heteroptera</taxon>
        <taxon>Panheteroptera</taxon>
        <taxon>Cimicomorpha</taxon>
        <taxon>Reduviidae</taxon>
        <taxon>Triatominae</taxon>
        <taxon>Rhodnius</taxon>
    </lineage>
</organism>
<reference evidence="3" key="1">
    <citation type="submission" date="2015-05" db="UniProtKB">
        <authorList>
            <consortium name="EnsemblMetazoa"/>
        </authorList>
    </citation>
    <scope>IDENTIFICATION</scope>
</reference>
<keyword evidence="2" id="KW-0175">Coiled coil</keyword>
<evidence type="ECO:0000256" key="2">
    <source>
        <dbReference type="ARBA" id="ARBA00023054"/>
    </source>
</evidence>
<evidence type="ECO:0000313" key="4">
    <source>
        <dbReference type="Proteomes" id="UP000015103"/>
    </source>
</evidence>
<dbReference type="PANTHER" id="PTHR31233">
    <property type="entry name" value="BICAUDAL D FAMILY MEMBER"/>
    <property type="match status" value="1"/>
</dbReference>
<dbReference type="GO" id="GO:0072393">
    <property type="term" value="P:microtubule anchoring at microtubule organizing center"/>
    <property type="evidence" value="ECO:0007669"/>
    <property type="project" value="TreeGrafter"/>
</dbReference>
<dbReference type="VEuPathDB" id="VectorBase:RPRC012518"/>
<dbReference type="EMBL" id="ACPB03026109">
    <property type="status" value="NOT_ANNOTATED_CDS"/>
    <property type="molecule type" value="Genomic_DNA"/>
</dbReference>
<dbReference type="GO" id="GO:0005829">
    <property type="term" value="C:cytosol"/>
    <property type="evidence" value="ECO:0007669"/>
    <property type="project" value="TreeGrafter"/>
</dbReference>
<comment type="similarity">
    <text evidence="1">Belongs to the BicD family.</text>
</comment>
<dbReference type="InParanoid" id="T1I896"/>
<accession>T1I896</accession>
<dbReference type="eggNOG" id="KOG0999">
    <property type="taxonomic scope" value="Eukaryota"/>
</dbReference>
<dbReference type="GO" id="GO:0070840">
    <property type="term" value="F:dynein complex binding"/>
    <property type="evidence" value="ECO:0007669"/>
    <property type="project" value="InterPro"/>
</dbReference>
<evidence type="ECO:0000256" key="1">
    <source>
        <dbReference type="ARBA" id="ARBA00010061"/>
    </source>
</evidence>
<dbReference type="Proteomes" id="UP000015103">
    <property type="component" value="Unassembled WGS sequence"/>
</dbReference>
<dbReference type="GO" id="GO:0005794">
    <property type="term" value="C:Golgi apparatus"/>
    <property type="evidence" value="ECO:0007669"/>
    <property type="project" value="TreeGrafter"/>
</dbReference>
<dbReference type="InterPro" id="IPR018477">
    <property type="entry name" value="BICD"/>
</dbReference>
<dbReference type="Pfam" id="PF09730">
    <property type="entry name" value="BicD"/>
    <property type="match status" value="1"/>
</dbReference>
<dbReference type="AlphaFoldDB" id="T1I896"/>
<dbReference type="EnsemblMetazoa" id="RPRC012518-RA">
    <property type="protein sequence ID" value="RPRC012518-PA"/>
    <property type="gene ID" value="RPRC012518"/>
</dbReference>
<dbReference type="GO" id="GO:0034452">
    <property type="term" value="F:dynactin binding"/>
    <property type="evidence" value="ECO:0007669"/>
    <property type="project" value="TreeGrafter"/>
</dbReference>
<sequence length="96" mass="11074">VVTIEQRLLEMQNEIMRSTNIKSDANTCLEQAHNDLSTVSDELAQLYHHVCTVNGQTPTRVLLDHEKHQNHELLSFKYLETYAPLQPSVFYGCQVF</sequence>
<dbReference type="HOGENOM" id="CLU_2365623_0_0_1"/>
<keyword evidence="4" id="KW-1185">Reference proteome</keyword>
<dbReference type="STRING" id="13249.T1I896"/>
<protein>
    <submittedName>
        <fullName evidence="3">Uncharacterized protein</fullName>
    </submittedName>
</protein>
<dbReference type="GO" id="GO:0070507">
    <property type="term" value="P:regulation of microtubule cytoskeleton organization"/>
    <property type="evidence" value="ECO:0007669"/>
    <property type="project" value="TreeGrafter"/>
</dbReference>
<proteinExistence type="inferred from homology"/>
<dbReference type="PANTHER" id="PTHR31233:SF6">
    <property type="entry name" value="PROTEIN BICAUDAL D"/>
    <property type="match status" value="1"/>
</dbReference>
<name>T1I896_RHOPR</name>